<name>A0A8H5F9Y9_9AGAR</name>
<sequence>MSRLCLLVGALWGLSTCQAVRPRVLNTQAPNSASRDHQMRRSGSNAVVGANTPWSYPIQLDAASSYKRPQRFLLPAPRSKQKSFPSLAVFVSSLLSLPTRDTIPLYTFYPTPLVNVLSSVHVPRQQPYCQMDQKRPGA</sequence>
<evidence type="ECO:0008006" key="4">
    <source>
        <dbReference type="Google" id="ProtNLM"/>
    </source>
</evidence>
<feature type="signal peptide" evidence="1">
    <location>
        <begin position="1"/>
        <end position="19"/>
    </location>
</feature>
<organism evidence="2 3">
    <name type="scientific">Ephemerocybe angulata</name>
    <dbReference type="NCBI Taxonomy" id="980116"/>
    <lineage>
        <taxon>Eukaryota</taxon>
        <taxon>Fungi</taxon>
        <taxon>Dikarya</taxon>
        <taxon>Basidiomycota</taxon>
        <taxon>Agaricomycotina</taxon>
        <taxon>Agaricomycetes</taxon>
        <taxon>Agaricomycetidae</taxon>
        <taxon>Agaricales</taxon>
        <taxon>Agaricineae</taxon>
        <taxon>Psathyrellaceae</taxon>
        <taxon>Ephemerocybe</taxon>
    </lineage>
</organism>
<feature type="chain" id="PRO_5034741991" description="Secreted protein" evidence="1">
    <location>
        <begin position="20"/>
        <end position="138"/>
    </location>
</feature>
<keyword evidence="3" id="KW-1185">Reference proteome</keyword>
<comment type="caution">
    <text evidence="2">The sequence shown here is derived from an EMBL/GenBank/DDBJ whole genome shotgun (WGS) entry which is preliminary data.</text>
</comment>
<proteinExistence type="predicted"/>
<dbReference type="EMBL" id="JAACJK010000124">
    <property type="protein sequence ID" value="KAF5328947.1"/>
    <property type="molecule type" value="Genomic_DNA"/>
</dbReference>
<evidence type="ECO:0000313" key="2">
    <source>
        <dbReference type="EMBL" id="KAF5328947.1"/>
    </source>
</evidence>
<evidence type="ECO:0000313" key="3">
    <source>
        <dbReference type="Proteomes" id="UP000541558"/>
    </source>
</evidence>
<dbReference type="AlphaFoldDB" id="A0A8H5F9Y9"/>
<accession>A0A8H5F9Y9</accession>
<keyword evidence="1" id="KW-0732">Signal</keyword>
<reference evidence="2 3" key="1">
    <citation type="journal article" date="2020" name="ISME J.">
        <title>Uncovering the hidden diversity of litter-decomposition mechanisms in mushroom-forming fungi.</title>
        <authorList>
            <person name="Floudas D."/>
            <person name="Bentzer J."/>
            <person name="Ahren D."/>
            <person name="Johansson T."/>
            <person name="Persson P."/>
            <person name="Tunlid A."/>
        </authorList>
    </citation>
    <scope>NUCLEOTIDE SEQUENCE [LARGE SCALE GENOMIC DNA]</scope>
    <source>
        <strain evidence="2 3">CBS 175.51</strain>
    </source>
</reference>
<dbReference type="Proteomes" id="UP000541558">
    <property type="component" value="Unassembled WGS sequence"/>
</dbReference>
<evidence type="ECO:0000256" key="1">
    <source>
        <dbReference type="SAM" id="SignalP"/>
    </source>
</evidence>
<gene>
    <name evidence="2" type="ORF">D9611_013493</name>
</gene>
<protein>
    <recommendedName>
        <fullName evidence="4">Secreted protein</fullName>
    </recommendedName>
</protein>